<evidence type="ECO:0000313" key="2">
    <source>
        <dbReference type="Proteomes" id="UP000028582"/>
    </source>
</evidence>
<evidence type="ECO:0000313" key="1">
    <source>
        <dbReference type="EMBL" id="ETO78312.1"/>
    </source>
</evidence>
<dbReference type="Proteomes" id="UP000028582">
    <property type="component" value="Unassembled WGS sequence"/>
</dbReference>
<dbReference type="AlphaFoldDB" id="A0A081AHF1"/>
<protein>
    <submittedName>
        <fullName evidence="1">Uncharacterized protein</fullName>
    </submittedName>
</protein>
<reference evidence="1 2" key="1">
    <citation type="submission" date="2013-11" db="EMBL/GenBank/DDBJ databases">
        <title>The Genome Sequence of Phytophthora parasitica P1976.</title>
        <authorList>
            <consortium name="The Broad Institute Genomics Platform"/>
            <person name="Russ C."/>
            <person name="Tyler B."/>
            <person name="Panabieres F."/>
            <person name="Shan W."/>
            <person name="Tripathy S."/>
            <person name="Grunwald N."/>
            <person name="Machado M."/>
            <person name="Johnson C.S."/>
            <person name="Walker B."/>
            <person name="Young S."/>
            <person name="Zeng Q."/>
            <person name="Gargeya S."/>
            <person name="Fitzgerald M."/>
            <person name="Haas B."/>
            <person name="Abouelleil A."/>
            <person name="Allen A.W."/>
            <person name="Alvarado L."/>
            <person name="Arachchi H.M."/>
            <person name="Berlin A.M."/>
            <person name="Chapman S.B."/>
            <person name="Gainer-Dewar J."/>
            <person name="Goldberg J."/>
            <person name="Griggs A."/>
            <person name="Gujja S."/>
            <person name="Hansen M."/>
            <person name="Howarth C."/>
            <person name="Imamovic A."/>
            <person name="Ireland A."/>
            <person name="Larimer J."/>
            <person name="McCowan C."/>
            <person name="Murphy C."/>
            <person name="Pearson M."/>
            <person name="Poon T.W."/>
            <person name="Priest M."/>
            <person name="Roberts A."/>
            <person name="Saif S."/>
            <person name="Shea T."/>
            <person name="Sisk P."/>
            <person name="Sykes S."/>
            <person name="Wortman J."/>
            <person name="Nusbaum C."/>
            <person name="Birren B."/>
        </authorList>
    </citation>
    <scope>NUCLEOTIDE SEQUENCE [LARGE SCALE GENOMIC DNA]</scope>
    <source>
        <strain evidence="1 2">P1976</strain>
    </source>
</reference>
<organism evidence="1 2">
    <name type="scientific">Phytophthora nicotianae P1976</name>
    <dbReference type="NCBI Taxonomy" id="1317066"/>
    <lineage>
        <taxon>Eukaryota</taxon>
        <taxon>Sar</taxon>
        <taxon>Stramenopiles</taxon>
        <taxon>Oomycota</taxon>
        <taxon>Peronosporomycetes</taxon>
        <taxon>Peronosporales</taxon>
        <taxon>Peronosporaceae</taxon>
        <taxon>Phytophthora</taxon>
    </lineage>
</organism>
<accession>A0A081AHF1</accession>
<dbReference type="OrthoDB" id="10488321at2759"/>
<dbReference type="EMBL" id="ANJA01001215">
    <property type="protein sequence ID" value="ETO78312.1"/>
    <property type="molecule type" value="Genomic_DNA"/>
</dbReference>
<comment type="caution">
    <text evidence="1">The sequence shown here is derived from an EMBL/GenBank/DDBJ whole genome shotgun (WGS) entry which is preliminary data.</text>
</comment>
<gene>
    <name evidence="1" type="ORF">F444_06675</name>
</gene>
<name>A0A081AHF1_PHYNI</name>
<sequence>MNELDALYAQANYVVRDMDYKCFPPETLRFTREWSKDITFLETLGMTTWLQDIQDDDNTAARAYRLDFSEDLRYNDTLQIYLTLRRYIEDGRMVIVWRGLAEGRGGVQKPLHGRMRLAHPVACFDLESDTTTRASRFVKLRMRADEVDEADVIDVEQMMAKLMQSYR</sequence>
<proteinExistence type="predicted"/>